<reference evidence="2" key="1">
    <citation type="submission" date="2016-10" db="EMBL/GenBank/DDBJ databases">
        <authorList>
            <person name="Varghese N."/>
            <person name="Submissions S."/>
        </authorList>
    </citation>
    <scope>NUCLEOTIDE SEQUENCE [LARGE SCALE GENOMIC DNA]</scope>
    <source>
        <strain evidence="2">DSM 17724</strain>
    </source>
</reference>
<dbReference type="Proteomes" id="UP000199469">
    <property type="component" value="Unassembled WGS sequence"/>
</dbReference>
<dbReference type="STRING" id="356305.SAMN05421841_1078"/>
<name>A0A1I0PA07_9FLAO</name>
<keyword evidence="2" id="KW-1185">Reference proteome</keyword>
<evidence type="ECO:0000313" key="2">
    <source>
        <dbReference type="Proteomes" id="UP000199469"/>
    </source>
</evidence>
<sequence>MNKYYILVPKSLNLEQRLSKFPPDFELSRDYCHYFISELIKQVSNQNNSDEFKDFKTAISHFISRCAGINQSIYRNSKLHIDYLYQNFGGEGRVLWKNNYKPGSCYSYYLPRHFWGDGELELICISEKTLVDKVKRLNKPQIDNTVRKHLNFTLQYFDTNRIELDAESALNELYQDYGRTGDYAKYLKNAVMIMNLKNEGYNFHYNPETDGRLHTALSQFPKIGRKYLKYDGEHIAEVDLSSSVPFFLSYLLSLPTSSKSATLSVQLPYSENILYHYMLVESLVSPSVREIADFRQLVLNNKLYGEFMISFTGLQNFDFGFKNMFGRAFDGDEEELRKYTKKRFLSMLFASPGEYMQEQAVFYRKFPTIHQLIKKFKQSKFRGVPRSERHKRFSHLLFQLESHFMLNIIAREINNRFRRTIPFFTLHDCLMVRESDLEQVYELMHEIFVREIGYAPNMIKKV</sequence>
<dbReference type="EMBL" id="FOIU01000001">
    <property type="protein sequence ID" value="SEW10962.1"/>
    <property type="molecule type" value="Genomic_DNA"/>
</dbReference>
<proteinExistence type="predicted"/>
<organism evidence="1 2">
    <name type="scientific">Chryseobacterium wanjuense</name>
    <dbReference type="NCBI Taxonomy" id="356305"/>
    <lineage>
        <taxon>Bacteria</taxon>
        <taxon>Pseudomonadati</taxon>
        <taxon>Bacteroidota</taxon>
        <taxon>Flavobacteriia</taxon>
        <taxon>Flavobacteriales</taxon>
        <taxon>Weeksellaceae</taxon>
        <taxon>Chryseobacterium group</taxon>
        <taxon>Chryseobacterium</taxon>
    </lineage>
</organism>
<evidence type="ECO:0008006" key="3">
    <source>
        <dbReference type="Google" id="ProtNLM"/>
    </source>
</evidence>
<gene>
    <name evidence="1" type="ORF">SAMN05421841_1078</name>
</gene>
<protein>
    <recommendedName>
        <fullName evidence="3">DNA-directed RNA polymerase</fullName>
    </recommendedName>
</protein>
<dbReference type="OrthoDB" id="631303at2"/>
<evidence type="ECO:0000313" key="1">
    <source>
        <dbReference type="EMBL" id="SEW10962.1"/>
    </source>
</evidence>
<dbReference type="AlphaFoldDB" id="A0A1I0PA07"/>
<dbReference type="RefSeq" id="WP_089790988.1">
    <property type="nucleotide sequence ID" value="NZ_FOIU01000001.1"/>
</dbReference>
<accession>A0A1I0PA07</accession>